<sequence length="111" mass="12586">MPKFDDEFERPHLTLELFDETMLALACVHAPMVVIWVMKEYGVDESWHVIFFILYTQGPMWPLALSKDGEVEHGEPTMGKSRVDNLEIGSNSNADLDSPSAHKLQPDPMTL</sequence>
<gene>
    <name evidence="2" type="ORF">STAS_12502</name>
</gene>
<dbReference type="OrthoDB" id="5314306at2759"/>
<evidence type="ECO:0000256" key="1">
    <source>
        <dbReference type="SAM" id="MobiDB-lite"/>
    </source>
</evidence>
<evidence type="ECO:0000313" key="3">
    <source>
        <dbReference type="Proteomes" id="UP000325081"/>
    </source>
</evidence>
<name>A0A5A7PTL3_STRAF</name>
<feature type="region of interest" description="Disordered" evidence="1">
    <location>
        <begin position="70"/>
        <end position="111"/>
    </location>
</feature>
<dbReference type="EMBL" id="BKCP01005072">
    <property type="protein sequence ID" value="GER36180.1"/>
    <property type="molecule type" value="Genomic_DNA"/>
</dbReference>
<dbReference type="AlphaFoldDB" id="A0A5A7PTL3"/>
<reference evidence="3" key="1">
    <citation type="journal article" date="2019" name="Curr. Biol.">
        <title>Genome Sequence of Striga asiatica Provides Insight into the Evolution of Plant Parasitism.</title>
        <authorList>
            <person name="Yoshida S."/>
            <person name="Kim S."/>
            <person name="Wafula E.K."/>
            <person name="Tanskanen J."/>
            <person name="Kim Y.M."/>
            <person name="Honaas L."/>
            <person name="Yang Z."/>
            <person name="Spallek T."/>
            <person name="Conn C.E."/>
            <person name="Ichihashi Y."/>
            <person name="Cheong K."/>
            <person name="Cui S."/>
            <person name="Der J.P."/>
            <person name="Gundlach H."/>
            <person name="Jiao Y."/>
            <person name="Hori C."/>
            <person name="Ishida J.K."/>
            <person name="Kasahara H."/>
            <person name="Kiba T."/>
            <person name="Kim M.S."/>
            <person name="Koo N."/>
            <person name="Laohavisit A."/>
            <person name="Lee Y.H."/>
            <person name="Lumba S."/>
            <person name="McCourt P."/>
            <person name="Mortimer J.C."/>
            <person name="Mutuku J.M."/>
            <person name="Nomura T."/>
            <person name="Sasaki-Sekimoto Y."/>
            <person name="Seto Y."/>
            <person name="Wang Y."/>
            <person name="Wakatake T."/>
            <person name="Sakakibara H."/>
            <person name="Demura T."/>
            <person name="Yamaguchi S."/>
            <person name="Yoneyama K."/>
            <person name="Manabe R.I."/>
            <person name="Nelson D.C."/>
            <person name="Schulman A.H."/>
            <person name="Timko M.P."/>
            <person name="dePamphilis C.W."/>
            <person name="Choi D."/>
            <person name="Shirasu K."/>
        </authorList>
    </citation>
    <scope>NUCLEOTIDE SEQUENCE [LARGE SCALE GENOMIC DNA]</scope>
    <source>
        <strain evidence="3">cv. UVA1</strain>
    </source>
</reference>
<organism evidence="2 3">
    <name type="scientific">Striga asiatica</name>
    <name type="common">Asiatic witchweed</name>
    <name type="synonym">Buchnera asiatica</name>
    <dbReference type="NCBI Taxonomy" id="4170"/>
    <lineage>
        <taxon>Eukaryota</taxon>
        <taxon>Viridiplantae</taxon>
        <taxon>Streptophyta</taxon>
        <taxon>Embryophyta</taxon>
        <taxon>Tracheophyta</taxon>
        <taxon>Spermatophyta</taxon>
        <taxon>Magnoliopsida</taxon>
        <taxon>eudicotyledons</taxon>
        <taxon>Gunneridae</taxon>
        <taxon>Pentapetalae</taxon>
        <taxon>asterids</taxon>
        <taxon>lamiids</taxon>
        <taxon>Lamiales</taxon>
        <taxon>Orobanchaceae</taxon>
        <taxon>Buchnereae</taxon>
        <taxon>Striga</taxon>
    </lineage>
</organism>
<comment type="caution">
    <text evidence="2">The sequence shown here is derived from an EMBL/GenBank/DDBJ whole genome shotgun (WGS) entry which is preliminary data.</text>
</comment>
<keyword evidence="3" id="KW-1185">Reference proteome</keyword>
<accession>A0A5A7PTL3</accession>
<dbReference type="Proteomes" id="UP000325081">
    <property type="component" value="Unassembled WGS sequence"/>
</dbReference>
<proteinExistence type="predicted"/>
<evidence type="ECO:0000313" key="2">
    <source>
        <dbReference type="EMBL" id="GER36180.1"/>
    </source>
</evidence>
<protein>
    <submittedName>
        <fullName evidence="2">F-box protein</fullName>
    </submittedName>
</protein>
<feature type="compositionally biased region" description="Basic and acidic residues" evidence="1">
    <location>
        <begin position="70"/>
        <end position="85"/>
    </location>
</feature>